<keyword evidence="1" id="KW-1133">Transmembrane helix</keyword>
<gene>
    <name evidence="2" type="ORF">A4Z71_02190</name>
</gene>
<dbReference type="RefSeq" id="WP_070954335.1">
    <property type="nucleotide sequence ID" value="NZ_CP015208.1"/>
</dbReference>
<proteinExistence type="predicted"/>
<dbReference type="AlphaFoldDB" id="A0A1D9DYE1"/>
<keyword evidence="1" id="KW-0472">Membrane</keyword>
<sequence>MTKSFIFDEGGNALVEFVVLVAGLMLPVVWFIGISAEKFNEKLFAEHSARYLIRELALTDRPFEQILETYLSNTAIRTVEQSQKLKAQASCLSGCSAQTKLLKVEVAYAGQIASAVMYK</sequence>
<dbReference type="STRING" id="535712.A4Z71_02190"/>
<dbReference type="EMBL" id="CP015208">
    <property type="protein sequence ID" value="AOY55823.1"/>
    <property type="molecule type" value="Genomic_DNA"/>
</dbReference>
<reference evidence="2 3" key="1">
    <citation type="journal article" date="2016" name="Biochim. Biophys. Acta">
        <title>Photochemical characterization of actinorhodopsin and its functional existence in the natural host.</title>
        <authorList>
            <person name="Nakamura S."/>
            <person name="Kikukawa T."/>
            <person name="Tamogami J."/>
            <person name="Kamiya M."/>
            <person name="Aizawa T."/>
            <person name="Hahn M.W."/>
            <person name="Ihara K."/>
            <person name="Kamo N."/>
            <person name="Demura M."/>
        </authorList>
    </citation>
    <scope>NUCLEOTIDE SEQUENCE [LARGE SCALE GENOMIC DNA]</scope>
    <source>
        <strain evidence="2 3">MWH-Dar1</strain>
    </source>
</reference>
<accession>A0A1D9DYE1</accession>
<name>A0A1D9DYE1_9MICO</name>
<keyword evidence="1" id="KW-0812">Transmembrane</keyword>
<protein>
    <submittedName>
        <fullName evidence="2">Uncharacterized protein</fullName>
    </submittedName>
</protein>
<dbReference type="Proteomes" id="UP000243784">
    <property type="component" value="Chromosome"/>
</dbReference>
<evidence type="ECO:0000256" key="1">
    <source>
        <dbReference type="SAM" id="Phobius"/>
    </source>
</evidence>
<dbReference type="KEGG" id="rpla:A4Z71_02190"/>
<keyword evidence="3" id="KW-1185">Reference proteome</keyword>
<evidence type="ECO:0000313" key="3">
    <source>
        <dbReference type="Proteomes" id="UP000243784"/>
    </source>
</evidence>
<evidence type="ECO:0000313" key="2">
    <source>
        <dbReference type="EMBL" id="AOY55823.1"/>
    </source>
</evidence>
<organism evidence="2 3">
    <name type="scientific">Candidatus Rhodoluna planktonica</name>
    <dbReference type="NCBI Taxonomy" id="535712"/>
    <lineage>
        <taxon>Bacteria</taxon>
        <taxon>Bacillati</taxon>
        <taxon>Actinomycetota</taxon>
        <taxon>Actinomycetes</taxon>
        <taxon>Micrococcales</taxon>
        <taxon>Microbacteriaceae</taxon>
        <taxon>Luna cluster</taxon>
        <taxon>Luna-1 subcluster</taxon>
        <taxon>Rhodoluna</taxon>
    </lineage>
</organism>
<feature type="transmembrane region" description="Helical" evidence="1">
    <location>
        <begin position="13"/>
        <end position="34"/>
    </location>
</feature>